<feature type="domain" description="Tyr recombinase" evidence="6">
    <location>
        <begin position="107"/>
        <end position="320"/>
    </location>
</feature>
<comment type="caution">
    <text evidence="8">The sequence shown here is derived from an EMBL/GenBank/DDBJ whole genome shotgun (WGS) entry which is preliminary data.</text>
</comment>
<proteinExistence type="inferred from homology"/>
<dbReference type="InterPro" id="IPR013762">
    <property type="entry name" value="Integrase-like_cat_sf"/>
</dbReference>
<dbReference type="InterPro" id="IPR011010">
    <property type="entry name" value="DNA_brk_join_enz"/>
</dbReference>
<evidence type="ECO:0000313" key="8">
    <source>
        <dbReference type="EMBL" id="MCM1983546.1"/>
    </source>
</evidence>
<dbReference type="InterPro" id="IPR002104">
    <property type="entry name" value="Integrase_catalytic"/>
</dbReference>
<keyword evidence="3 5" id="KW-0238">DNA-binding</keyword>
<evidence type="ECO:0000256" key="2">
    <source>
        <dbReference type="ARBA" id="ARBA00022908"/>
    </source>
</evidence>
<gene>
    <name evidence="8" type="ORF">QQ91_0012030</name>
</gene>
<dbReference type="NCBIfam" id="TIGR02249">
    <property type="entry name" value="integrase_gron"/>
    <property type="match status" value="1"/>
</dbReference>
<dbReference type="PANTHER" id="PTHR30349:SF64">
    <property type="entry name" value="PROPHAGE INTEGRASE INTD-RELATED"/>
    <property type="match status" value="1"/>
</dbReference>
<dbReference type="Pfam" id="PF00589">
    <property type="entry name" value="Phage_integrase"/>
    <property type="match status" value="1"/>
</dbReference>
<protein>
    <submittedName>
        <fullName evidence="8">Integron integrase</fullName>
    </submittedName>
</protein>
<dbReference type="InterPro" id="IPR004107">
    <property type="entry name" value="Integrase_SAM-like_N"/>
</dbReference>
<dbReference type="AlphaFoldDB" id="A0ABD4T534"/>
<evidence type="ECO:0000256" key="1">
    <source>
        <dbReference type="ARBA" id="ARBA00008857"/>
    </source>
</evidence>
<name>A0ABD4T534_9CYAN</name>
<dbReference type="InterPro" id="IPR050090">
    <property type="entry name" value="Tyrosine_recombinase_XerCD"/>
</dbReference>
<feature type="domain" description="Core-binding (CB)" evidence="7">
    <location>
        <begin position="6"/>
        <end position="89"/>
    </location>
</feature>
<evidence type="ECO:0000256" key="3">
    <source>
        <dbReference type="ARBA" id="ARBA00023125"/>
    </source>
</evidence>
<dbReference type="Pfam" id="PF13495">
    <property type="entry name" value="Phage_int_SAM_4"/>
    <property type="match status" value="1"/>
</dbReference>
<keyword evidence="2" id="KW-0229">DNA integration</keyword>
<dbReference type="PANTHER" id="PTHR30349">
    <property type="entry name" value="PHAGE INTEGRASE-RELATED"/>
    <property type="match status" value="1"/>
</dbReference>
<comment type="similarity">
    <text evidence="1">Belongs to the 'phage' integrase family.</text>
</comment>
<evidence type="ECO:0000256" key="4">
    <source>
        <dbReference type="ARBA" id="ARBA00023172"/>
    </source>
</evidence>
<keyword evidence="4" id="KW-0233">DNA recombination</keyword>
<dbReference type="Proteomes" id="UP000031561">
    <property type="component" value="Unassembled WGS sequence"/>
</dbReference>
<dbReference type="InterPro" id="IPR044068">
    <property type="entry name" value="CB"/>
</dbReference>
<sequence>MIVDPARPRKLLEQVSDLMRVKHYSYRTEQTYIHWIRRYILFHNKRHPQEMGEPEVEAFLTHLAVHDNVAASTQNQALCALVFLYRHILDLPLADSIEAVRAKRSSHLPTVLTPAEVQHLFQYLQGTNQLLAKLLYGAGMRITEGIRLRVKDVDFAQSQIIVRNPKGNHDRITILPQSIQPLLKAQILQTQQLHENDLAQGYGSVYLPFALARKYPNAEREWIWQYVFPAAKRSIDPRSGKIRRHHTDDSVLQRAIKRAAQQSKIPKKISCHTLRHSFATHLLENGYDIRTVQELLGHKDVKTTMIYTHVLNQGTLGVRSPLDR</sequence>
<dbReference type="Gene3D" id="1.10.150.130">
    <property type="match status" value="1"/>
</dbReference>
<organism evidence="8 9">
    <name type="scientific">Lyngbya confervoides BDU141951</name>
    <dbReference type="NCBI Taxonomy" id="1574623"/>
    <lineage>
        <taxon>Bacteria</taxon>
        <taxon>Bacillati</taxon>
        <taxon>Cyanobacteriota</taxon>
        <taxon>Cyanophyceae</taxon>
        <taxon>Oscillatoriophycideae</taxon>
        <taxon>Oscillatoriales</taxon>
        <taxon>Microcoleaceae</taxon>
        <taxon>Lyngbya</taxon>
    </lineage>
</organism>
<dbReference type="GO" id="GO:0006310">
    <property type="term" value="P:DNA recombination"/>
    <property type="evidence" value="ECO:0007669"/>
    <property type="project" value="UniProtKB-KW"/>
</dbReference>
<evidence type="ECO:0000259" key="7">
    <source>
        <dbReference type="PROSITE" id="PS51900"/>
    </source>
</evidence>
<dbReference type="InterPro" id="IPR011946">
    <property type="entry name" value="Integrase_integron-type"/>
</dbReference>
<dbReference type="GO" id="GO:0015074">
    <property type="term" value="P:DNA integration"/>
    <property type="evidence" value="ECO:0007669"/>
    <property type="project" value="UniProtKB-KW"/>
</dbReference>
<dbReference type="EMBL" id="JTHE03000063">
    <property type="protein sequence ID" value="MCM1983546.1"/>
    <property type="molecule type" value="Genomic_DNA"/>
</dbReference>
<dbReference type="RefSeq" id="WP_166282353.1">
    <property type="nucleotide sequence ID" value="NZ_JTHE03000063.1"/>
</dbReference>
<evidence type="ECO:0000256" key="5">
    <source>
        <dbReference type="PROSITE-ProRule" id="PRU01248"/>
    </source>
</evidence>
<evidence type="ECO:0000313" key="9">
    <source>
        <dbReference type="Proteomes" id="UP000031561"/>
    </source>
</evidence>
<dbReference type="PROSITE" id="PS51898">
    <property type="entry name" value="TYR_RECOMBINASE"/>
    <property type="match status" value="1"/>
</dbReference>
<dbReference type="SUPFAM" id="SSF56349">
    <property type="entry name" value="DNA breaking-rejoining enzymes"/>
    <property type="match status" value="1"/>
</dbReference>
<reference evidence="8 9" key="1">
    <citation type="journal article" date="2015" name="Genome Announc.">
        <title>Draft Genome Sequence of Filamentous Marine Cyanobacterium Lyngbya confervoides Strain BDU141951.</title>
        <authorList>
            <person name="Chandrababunaidu M.M."/>
            <person name="Sen D."/>
            <person name="Tripathy S."/>
        </authorList>
    </citation>
    <scope>NUCLEOTIDE SEQUENCE [LARGE SCALE GENOMIC DNA]</scope>
    <source>
        <strain evidence="8 9">BDU141951</strain>
    </source>
</reference>
<evidence type="ECO:0000259" key="6">
    <source>
        <dbReference type="PROSITE" id="PS51898"/>
    </source>
</evidence>
<accession>A0ABD4T534</accession>
<keyword evidence="9" id="KW-1185">Reference proteome</keyword>
<dbReference type="InterPro" id="IPR010998">
    <property type="entry name" value="Integrase_recombinase_N"/>
</dbReference>
<dbReference type="GO" id="GO:0003677">
    <property type="term" value="F:DNA binding"/>
    <property type="evidence" value="ECO:0007669"/>
    <property type="project" value="UniProtKB-UniRule"/>
</dbReference>
<dbReference type="PROSITE" id="PS51900">
    <property type="entry name" value="CB"/>
    <property type="match status" value="1"/>
</dbReference>
<dbReference type="Gene3D" id="1.10.443.10">
    <property type="entry name" value="Intergrase catalytic core"/>
    <property type="match status" value="1"/>
</dbReference>